<protein>
    <submittedName>
        <fullName evidence="6">Uncharacterized protein</fullName>
    </submittedName>
</protein>
<dbReference type="InterPro" id="IPR050708">
    <property type="entry name" value="T6SS_VgrG/RHS"/>
</dbReference>
<dbReference type="NCBIfam" id="TIGR01646">
    <property type="entry name" value="vgr_GE"/>
    <property type="match status" value="1"/>
</dbReference>
<comment type="similarity">
    <text evidence="2">Belongs to the VgrG protein family.</text>
</comment>
<dbReference type="Gene3D" id="3.55.50.10">
    <property type="entry name" value="Baseplate protein-like domains"/>
    <property type="match status" value="1"/>
</dbReference>
<dbReference type="AlphaFoldDB" id="A0A150SMA3"/>
<dbReference type="InterPro" id="IPR037026">
    <property type="entry name" value="Vgr_OB-fold_dom_sf"/>
</dbReference>
<dbReference type="InterPro" id="IPR017847">
    <property type="entry name" value="T6SS_RhsGE_Vgr_subset"/>
</dbReference>
<dbReference type="GO" id="GO:0005576">
    <property type="term" value="C:extracellular region"/>
    <property type="evidence" value="ECO:0007669"/>
    <property type="project" value="UniProtKB-SubCell"/>
</dbReference>
<dbReference type="EMBL" id="JEMC01003887">
    <property type="protein sequence ID" value="KYF77674.1"/>
    <property type="molecule type" value="Genomic_DNA"/>
</dbReference>
<evidence type="ECO:0000256" key="2">
    <source>
        <dbReference type="ARBA" id="ARBA00005558"/>
    </source>
</evidence>
<evidence type="ECO:0000313" key="6">
    <source>
        <dbReference type="EMBL" id="KYF77674.1"/>
    </source>
</evidence>
<comment type="subcellular location">
    <subcellularLocation>
        <location evidence="1">Secreted</location>
    </subcellularLocation>
</comment>
<dbReference type="InterPro" id="IPR054030">
    <property type="entry name" value="Gp5_Vgr_C"/>
</dbReference>
<evidence type="ECO:0000256" key="1">
    <source>
        <dbReference type="ARBA" id="ARBA00004613"/>
    </source>
</evidence>
<dbReference type="InterPro" id="IPR006533">
    <property type="entry name" value="T6SS_Vgr_RhsGE"/>
</dbReference>
<organism evidence="6 7">
    <name type="scientific">Sorangium cellulosum</name>
    <name type="common">Polyangium cellulosum</name>
    <dbReference type="NCBI Taxonomy" id="56"/>
    <lineage>
        <taxon>Bacteria</taxon>
        <taxon>Pseudomonadati</taxon>
        <taxon>Myxococcota</taxon>
        <taxon>Polyangia</taxon>
        <taxon>Polyangiales</taxon>
        <taxon>Polyangiaceae</taxon>
        <taxon>Sorangium</taxon>
    </lineage>
</organism>
<dbReference type="SUPFAM" id="SSF69279">
    <property type="entry name" value="Phage tail proteins"/>
    <property type="match status" value="2"/>
</dbReference>
<gene>
    <name evidence="6" type="ORF">BE18_17790</name>
</gene>
<proteinExistence type="inferred from homology"/>
<evidence type="ECO:0000259" key="4">
    <source>
        <dbReference type="Pfam" id="PF04717"/>
    </source>
</evidence>
<keyword evidence="3" id="KW-0964">Secreted</keyword>
<dbReference type="Pfam" id="PF22178">
    <property type="entry name" value="Gp5_trimer_C"/>
    <property type="match status" value="1"/>
</dbReference>
<dbReference type="InterPro" id="IPR006531">
    <property type="entry name" value="Gp5/Vgr_OB"/>
</dbReference>
<feature type="domain" description="Gp5/Type VI secretion system Vgr protein OB-fold" evidence="4">
    <location>
        <begin position="361"/>
        <end position="427"/>
    </location>
</feature>
<evidence type="ECO:0000256" key="3">
    <source>
        <dbReference type="ARBA" id="ARBA00022525"/>
    </source>
</evidence>
<dbReference type="Gene3D" id="2.40.50.230">
    <property type="entry name" value="Gp5 N-terminal domain"/>
    <property type="match status" value="1"/>
</dbReference>
<evidence type="ECO:0000313" key="7">
    <source>
        <dbReference type="Proteomes" id="UP000075515"/>
    </source>
</evidence>
<sequence length="726" mass="76485">MSIIELTVAGEAFELHHVQGRAALSELFSFAARASKIEGPAARDLLGSPFALTLRDGFDRALAIHGLVTAVARTPAARGASYELTLSPEVAPLTVGRDCRLFQEMTVVDVLKQVLDEAGVPASAVRWSTQRDYTARPFWVQYGESDWAFIERLLAEEGIYYWFDFSSDATVLVFSDDSMTSAPIEGEARVPYRAGHGLNATADSVTRVQKVSALTSSAVRLRDYNFEKPRLLLDERAGDGALEIYDFPGRFRAPRDGQRRAQAELEAQRARRSQLRGYTETSRFRPGLVFELVEHPIAALDGRYLLDSIAITAGETQGPRIAWSAIPEATPFRTPRVRHAIQTPGGPQTGVVVGAPGEEIHPDATGRVRVQLHWDRRGKRDDKASTWMRVGQFATGGSMVIPRVGWDVLVHHNEGDIDDPFVLTHLYDGEHPAPYALPANKTRTAWQTATTPGGGSTNEVRFEDKKGSEEIFINASKDMNVVIGDNKQEKVGVNHTHDVGSNLETKVGGQLKVSVSSSQSVTIGASETLDVSADRVVTVGGSESASIGGSRSVTVSSGAKLEAKGGRTLTVGGSMLSASGLGVSRAALGSMSVTVGGSWITAAATGLGNMTGGAAAETVGGAKIHVGAGGCETSVKGALAETVGGAYVIAAGGSASEQATGALAITVGGAFLANAPSIEIEADSEISIRCGAASITITGSSVEVKAPSLASPGAMITKQASQIHHN</sequence>
<dbReference type="SUPFAM" id="SSF69255">
    <property type="entry name" value="gp5 N-terminal domain-like"/>
    <property type="match status" value="1"/>
</dbReference>
<dbReference type="Proteomes" id="UP000075515">
    <property type="component" value="Unassembled WGS sequence"/>
</dbReference>
<dbReference type="PANTHER" id="PTHR32305:SF15">
    <property type="entry name" value="PROTEIN RHSA-RELATED"/>
    <property type="match status" value="1"/>
</dbReference>
<comment type="caution">
    <text evidence="6">The sequence shown here is derived from an EMBL/GenBank/DDBJ whole genome shotgun (WGS) entry which is preliminary data.</text>
</comment>
<dbReference type="Pfam" id="PF04717">
    <property type="entry name" value="Phage_base_V"/>
    <property type="match status" value="1"/>
</dbReference>
<dbReference type="SUPFAM" id="SSF69349">
    <property type="entry name" value="Phage fibre proteins"/>
    <property type="match status" value="2"/>
</dbReference>
<dbReference type="Gene3D" id="4.10.220.110">
    <property type="match status" value="1"/>
</dbReference>
<dbReference type="PANTHER" id="PTHR32305">
    <property type="match status" value="1"/>
</dbReference>
<dbReference type="NCBIfam" id="TIGR03361">
    <property type="entry name" value="VI_Rhs_Vgr"/>
    <property type="match status" value="1"/>
</dbReference>
<evidence type="ECO:0000259" key="5">
    <source>
        <dbReference type="Pfam" id="PF22178"/>
    </source>
</evidence>
<dbReference type="Pfam" id="PF05954">
    <property type="entry name" value="Phage_GPD"/>
    <property type="match status" value="1"/>
</dbReference>
<reference evidence="6 7" key="1">
    <citation type="submission" date="2014-02" db="EMBL/GenBank/DDBJ databases">
        <title>The small core and large imbalanced accessory genome model reveals a collaborative survival strategy of Sorangium cellulosum strains in nature.</title>
        <authorList>
            <person name="Han K."/>
            <person name="Peng R."/>
            <person name="Blom J."/>
            <person name="Li Y.-Z."/>
        </authorList>
    </citation>
    <scope>NUCLEOTIDE SEQUENCE [LARGE SCALE GENOMIC DNA]</scope>
    <source>
        <strain evidence="6 7">So0149</strain>
    </source>
</reference>
<feature type="domain" description="Gp5/Type VI secretion system Vgr C-terminal trimerisation" evidence="5">
    <location>
        <begin position="445"/>
        <end position="555"/>
    </location>
</feature>
<dbReference type="Gene3D" id="2.30.110.50">
    <property type="match status" value="1"/>
</dbReference>
<accession>A0A150SMA3</accession>
<name>A0A150SMA3_SORCE</name>